<accession>A0ABR2Y195</accession>
<evidence type="ECO:0000259" key="3">
    <source>
        <dbReference type="PROSITE" id="PS50076"/>
    </source>
</evidence>
<evidence type="ECO:0000313" key="4">
    <source>
        <dbReference type="EMBL" id="KAK9779649.1"/>
    </source>
</evidence>
<dbReference type="InterPro" id="IPR024586">
    <property type="entry name" value="DnaJ-like_C11_C"/>
</dbReference>
<dbReference type="Pfam" id="PF11875">
    <property type="entry name" value="DnaJ-like_C11_C"/>
    <property type="match status" value="1"/>
</dbReference>
<evidence type="ECO:0000256" key="2">
    <source>
        <dbReference type="SAM" id="MobiDB-lite"/>
    </source>
</evidence>
<feature type="compositionally biased region" description="Polar residues" evidence="2">
    <location>
        <begin position="22"/>
        <end position="35"/>
    </location>
</feature>
<comment type="caution">
    <text evidence="4">The sequence shown here is derived from an EMBL/GenBank/DDBJ whole genome shotgun (WGS) entry which is preliminary data.</text>
</comment>
<dbReference type="InterPro" id="IPR001623">
    <property type="entry name" value="DnaJ_domain"/>
</dbReference>
<dbReference type="Gene3D" id="1.10.287.110">
    <property type="entry name" value="DnaJ domain"/>
    <property type="match status" value="1"/>
</dbReference>
<dbReference type="SUPFAM" id="SSF46565">
    <property type="entry name" value="Chaperone J-domain"/>
    <property type="match status" value="1"/>
</dbReference>
<feature type="domain" description="J" evidence="3">
    <location>
        <begin position="129"/>
        <end position="198"/>
    </location>
</feature>
<reference evidence="4 5" key="1">
    <citation type="submission" date="2024-02" db="EMBL/GenBank/DDBJ databases">
        <title>First draft genome assembly of two strains of Seiridium cardinale.</title>
        <authorList>
            <person name="Emiliani G."/>
            <person name="Scali E."/>
        </authorList>
    </citation>
    <scope>NUCLEOTIDE SEQUENCE [LARGE SCALE GENOMIC DNA]</scope>
    <source>
        <strain evidence="4 5">BM-138-000479</strain>
    </source>
</reference>
<dbReference type="SMART" id="SM00271">
    <property type="entry name" value="DnaJ"/>
    <property type="match status" value="1"/>
</dbReference>
<dbReference type="Proteomes" id="UP001465668">
    <property type="component" value="Unassembled WGS sequence"/>
</dbReference>
<dbReference type="PANTHER" id="PTHR44157">
    <property type="entry name" value="DNAJ HOMOLOG SUBFAMILY C MEMBER 11"/>
    <property type="match status" value="1"/>
</dbReference>
<keyword evidence="5" id="KW-1185">Reference proteome</keyword>
<sequence>MADPPSARLTAGGSRVRRTRGQGPSRNSSARSSAIYNDDYVQSQGYGHVYGSLGLRSTASRYSLNDQFAATRQEFEFGFDDGASTYDRSTIASGMMSKHHEDENDSAVLPPITDYYDPIALQERQRVIDPYDLLVLPQNPSARDIRRAYFRLFVLFYPDTHPPRSRRAASVYFTLVQDAFERLICPDRRLVQGLDEVNTFDLVLDEPGRYQVYQLWDVLGGAQNRSYLNYESRQDDDIHEQREGDSTREHYVSKCVGKIGSSLHRLPTWVKNGSLGLGMKLDMGSPRLFESAAAGFSRFSTLNKQLLSLVPIHVAPRLEASYRLPASIQNPIAQGLWTFSTALEPQAIGASIKYGIDVAGTRGVTQSITAQRSREQLIRKASNGVRIEAELSSGFLWSKVLALRCLKRIGRLSRLGFEIGFSTYHLHLSLYWSRPGQRIRLPFLLSFGSPTNTRFLFWAALAPFLGLAAWDLVSRRRQVHTSKLHERSELIKLVQDRRGEADDITILLSANVENRQDAERANRGLVILSAKYGVKKDDSWGLEEVADVTTAVAALVDDGQLRIPSSVDKTNILGFWDPVPGVPKTLHVRYIFQGTEATREVAESEELLLPMR</sequence>
<keyword evidence="1" id="KW-0143">Chaperone</keyword>
<dbReference type="InterPro" id="IPR036869">
    <property type="entry name" value="J_dom_sf"/>
</dbReference>
<protein>
    <recommendedName>
        <fullName evidence="3">J domain-containing protein</fullName>
    </recommendedName>
</protein>
<dbReference type="Pfam" id="PF00226">
    <property type="entry name" value="DnaJ"/>
    <property type="match status" value="1"/>
</dbReference>
<evidence type="ECO:0000256" key="1">
    <source>
        <dbReference type="ARBA" id="ARBA00023186"/>
    </source>
</evidence>
<dbReference type="PANTHER" id="PTHR44157:SF1">
    <property type="entry name" value="DNAJ HOMOLOG SUBFAMILY C MEMBER 11"/>
    <property type="match status" value="1"/>
</dbReference>
<evidence type="ECO:0000313" key="5">
    <source>
        <dbReference type="Proteomes" id="UP001465668"/>
    </source>
</evidence>
<dbReference type="InterPro" id="IPR052243">
    <property type="entry name" value="Mito_inner_membrane_organizer"/>
</dbReference>
<gene>
    <name evidence="4" type="ORF">SCAR479_03256</name>
</gene>
<dbReference type="PROSITE" id="PS50076">
    <property type="entry name" value="DNAJ_2"/>
    <property type="match status" value="1"/>
</dbReference>
<feature type="region of interest" description="Disordered" evidence="2">
    <location>
        <begin position="1"/>
        <end position="35"/>
    </location>
</feature>
<organism evidence="4 5">
    <name type="scientific">Seiridium cardinale</name>
    <dbReference type="NCBI Taxonomy" id="138064"/>
    <lineage>
        <taxon>Eukaryota</taxon>
        <taxon>Fungi</taxon>
        <taxon>Dikarya</taxon>
        <taxon>Ascomycota</taxon>
        <taxon>Pezizomycotina</taxon>
        <taxon>Sordariomycetes</taxon>
        <taxon>Xylariomycetidae</taxon>
        <taxon>Amphisphaeriales</taxon>
        <taxon>Sporocadaceae</taxon>
        <taxon>Seiridium</taxon>
    </lineage>
</organism>
<proteinExistence type="predicted"/>
<name>A0ABR2Y195_9PEZI</name>
<dbReference type="CDD" id="cd06257">
    <property type="entry name" value="DnaJ"/>
    <property type="match status" value="1"/>
</dbReference>
<dbReference type="EMBL" id="JARVKM010000009">
    <property type="protein sequence ID" value="KAK9779649.1"/>
    <property type="molecule type" value="Genomic_DNA"/>
</dbReference>